<organism evidence="8 9">
    <name type="scientific">Saliterribacillus persicus</name>
    <dbReference type="NCBI Taxonomy" id="930114"/>
    <lineage>
        <taxon>Bacteria</taxon>
        <taxon>Bacillati</taxon>
        <taxon>Bacillota</taxon>
        <taxon>Bacilli</taxon>
        <taxon>Bacillales</taxon>
        <taxon>Bacillaceae</taxon>
        <taxon>Saliterribacillus</taxon>
    </lineage>
</organism>
<dbReference type="PANTHER" id="PTHR23531:SF2">
    <property type="entry name" value="PERMEASE"/>
    <property type="match status" value="1"/>
</dbReference>
<feature type="transmembrane region" description="Helical" evidence="6">
    <location>
        <begin position="210"/>
        <end position="231"/>
    </location>
</feature>
<evidence type="ECO:0000256" key="3">
    <source>
        <dbReference type="ARBA" id="ARBA00022692"/>
    </source>
</evidence>
<dbReference type="AlphaFoldDB" id="A0A368XCJ5"/>
<evidence type="ECO:0000256" key="4">
    <source>
        <dbReference type="ARBA" id="ARBA00022989"/>
    </source>
</evidence>
<evidence type="ECO:0000256" key="5">
    <source>
        <dbReference type="ARBA" id="ARBA00023136"/>
    </source>
</evidence>
<keyword evidence="4 6" id="KW-1133">Transmembrane helix</keyword>
<dbReference type="RefSeq" id="WP_114354123.1">
    <property type="nucleotide sequence ID" value="NZ_QPJJ01000016.1"/>
</dbReference>
<gene>
    <name evidence="8" type="ORF">DFR57_11633</name>
</gene>
<accession>A0A368XCJ5</accession>
<dbReference type="OrthoDB" id="9814001at2"/>
<name>A0A368XCJ5_9BACI</name>
<feature type="transmembrane region" description="Helical" evidence="6">
    <location>
        <begin position="166"/>
        <end position="186"/>
    </location>
</feature>
<keyword evidence="5 6" id="KW-0472">Membrane</keyword>
<dbReference type="CDD" id="cd17489">
    <property type="entry name" value="MFS_YfcJ_like"/>
    <property type="match status" value="1"/>
</dbReference>
<dbReference type="GO" id="GO:0005886">
    <property type="term" value="C:plasma membrane"/>
    <property type="evidence" value="ECO:0007669"/>
    <property type="project" value="UniProtKB-SubCell"/>
</dbReference>
<feature type="transmembrane region" description="Helical" evidence="6">
    <location>
        <begin position="297"/>
        <end position="315"/>
    </location>
</feature>
<dbReference type="Gene3D" id="1.20.1250.20">
    <property type="entry name" value="MFS general substrate transporter like domains"/>
    <property type="match status" value="1"/>
</dbReference>
<comment type="caution">
    <text evidence="8">The sequence shown here is derived from an EMBL/GenBank/DDBJ whole genome shotgun (WGS) entry which is preliminary data.</text>
</comment>
<keyword evidence="9" id="KW-1185">Reference proteome</keyword>
<feature type="transmembrane region" description="Helical" evidence="6">
    <location>
        <begin position="14"/>
        <end position="35"/>
    </location>
</feature>
<feature type="transmembrane region" description="Helical" evidence="6">
    <location>
        <begin position="243"/>
        <end position="260"/>
    </location>
</feature>
<feature type="transmembrane region" description="Helical" evidence="6">
    <location>
        <begin position="360"/>
        <end position="382"/>
    </location>
</feature>
<proteinExistence type="predicted"/>
<sequence>MKENSSNTIWTKDFILLCFVNFFIFAGFQMTLPVLPLFLNDLGGNEQLIGLIVGIFTFSALIIRPISGHLLESLGRKWVYILGLLIFVISVGSYIWITSILLLFLMRIVQGLGWGMSTTAGGTIATDIIPAKRRGEGMGYFGLSGNLAMAFGPALGLLLVKVFNFPITFFVAAFGGFLAFVIAYFIKYKPVDTKSSVHHEKRFDIFEKSALRPALLLFFITMTFGGITTFLPLYANQEGISGIEWYFTIFALALMISRPVSGKIYDQKGHKLVFIPGAILIMIAMVILVYMDNSWMLVSAAFFFGFGFGSIQPALQSWAVQEAPLNRRGMANATFYSSFDLGVGFGAIFFGVIADKIGYSEIYIASAISVLIAILLYGVMWIKKADATFS</sequence>
<feature type="transmembrane region" description="Helical" evidence="6">
    <location>
        <begin position="272"/>
        <end position="291"/>
    </location>
</feature>
<dbReference type="PROSITE" id="PS50850">
    <property type="entry name" value="MFS"/>
    <property type="match status" value="1"/>
</dbReference>
<feature type="transmembrane region" description="Helical" evidence="6">
    <location>
        <begin position="141"/>
        <end position="160"/>
    </location>
</feature>
<evidence type="ECO:0000259" key="7">
    <source>
        <dbReference type="PROSITE" id="PS50850"/>
    </source>
</evidence>
<evidence type="ECO:0000313" key="8">
    <source>
        <dbReference type="EMBL" id="RCW63754.1"/>
    </source>
</evidence>
<feature type="transmembrane region" description="Helical" evidence="6">
    <location>
        <begin position="47"/>
        <end position="66"/>
    </location>
</feature>
<dbReference type="InterPro" id="IPR052714">
    <property type="entry name" value="MFS_Exporter"/>
</dbReference>
<dbReference type="InterPro" id="IPR036259">
    <property type="entry name" value="MFS_trans_sf"/>
</dbReference>
<comment type="subcellular location">
    <subcellularLocation>
        <location evidence="1">Cell membrane</location>
        <topology evidence="1">Multi-pass membrane protein</topology>
    </subcellularLocation>
</comment>
<feature type="domain" description="Major facilitator superfamily (MFS) profile" evidence="7">
    <location>
        <begin position="13"/>
        <end position="384"/>
    </location>
</feature>
<evidence type="ECO:0000313" key="9">
    <source>
        <dbReference type="Proteomes" id="UP000252585"/>
    </source>
</evidence>
<protein>
    <submittedName>
        <fullName evidence="8">Putative MFS family arabinose efflux permease</fullName>
    </submittedName>
</protein>
<reference evidence="8 9" key="1">
    <citation type="submission" date="2018-07" db="EMBL/GenBank/DDBJ databases">
        <title>Genomic Encyclopedia of Type Strains, Phase IV (KMG-IV): sequencing the most valuable type-strain genomes for metagenomic binning, comparative biology and taxonomic classification.</title>
        <authorList>
            <person name="Goeker M."/>
        </authorList>
    </citation>
    <scope>NUCLEOTIDE SEQUENCE [LARGE SCALE GENOMIC DNA]</scope>
    <source>
        <strain evidence="8 9">DSM 27696</strain>
    </source>
</reference>
<evidence type="ECO:0000256" key="6">
    <source>
        <dbReference type="SAM" id="Phobius"/>
    </source>
</evidence>
<dbReference type="Pfam" id="PF07690">
    <property type="entry name" value="MFS_1"/>
    <property type="match status" value="1"/>
</dbReference>
<feature type="transmembrane region" description="Helical" evidence="6">
    <location>
        <begin position="78"/>
        <end position="105"/>
    </location>
</feature>
<evidence type="ECO:0000256" key="2">
    <source>
        <dbReference type="ARBA" id="ARBA00022448"/>
    </source>
</evidence>
<evidence type="ECO:0000256" key="1">
    <source>
        <dbReference type="ARBA" id="ARBA00004651"/>
    </source>
</evidence>
<keyword evidence="2" id="KW-0813">Transport</keyword>
<dbReference type="GO" id="GO:0022857">
    <property type="term" value="F:transmembrane transporter activity"/>
    <property type="evidence" value="ECO:0007669"/>
    <property type="project" value="InterPro"/>
</dbReference>
<dbReference type="EMBL" id="QPJJ01000016">
    <property type="protein sequence ID" value="RCW63754.1"/>
    <property type="molecule type" value="Genomic_DNA"/>
</dbReference>
<dbReference type="InterPro" id="IPR011701">
    <property type="entry name" value="MFS"/>
</dbReference>
<dbReference type="SUPFAM" id="SSF103473">
    <property type="entry name" value="MFS general substrate transporter"/>
    <property type="match status" value="1"/>
</dbReference>
<feature type="transmembrane region" description="Helical" evidence="6">
    <location>
        <begin position="335"/>
        <end position="354"/>
    </location>
</feature>
<dbReference type="Proteomes" id="UP000252585">
    <property type="component" value="Unassembled WGS sequence"/>
</dbReference>
<dbReference type="PANTHER" id="PTHR23531">
    <property type="entry name" value="QUINOLENE RESISTANCE PROTEIN NORA"/>
    <property type="match status" value="1"/>
</dbReference>
<keyword evidence="3 6" id="KW-0812">Transmembrane</keyword>
<dbReference type="InterPro" id="IPR020846">
    <property type="entry name" value="MFS_dom"/>
</dbReference>